<dbReference type="SUPFAM" id="SSF89946">
    <property type="entry name" value="Hypothetical protein VC0424"/>
    <property type="match status" value="1"/>
</dbReference>
<comment type="caution">
    <text evidence="2">The sequence shown here is derived from an EMBL/GenBank/DDBJ whole genome shotgun (WGS) entry which is preliminary data.</text>
</comment>
<keyword evidence="3" id="KW-1185">Reference proteome</keyword>
<dbReference type="OrthoDB" id="5675988at2"/>
<dbReference type="RefSeq" id="WP_119532607.1">
    <property type="nucleotide sequence ID" value="NZ_NRJG01000172.1"/>
</dbReference>
<dbReference type="InterPro" id="IPR009671">
    <property type="entry name" value="RraB_dom"/>
</dbReference>
<sequence>MNPDLNFISKFLDETIADITAAGTKPELNHIILHHIIFKSDKYIDNFIAEAAKLSFECDEPEFINEELINEEDRVEYPDGYWNLDVAVEVPLTEKEYIIEDISELLNIINKFPEGEVAYGFFGTFIETGEEEDENVEPIYWSV</sequence>
<proteinExistence type="predicted"/>
<evidence type="ECO:0000313" key="2">
    <source>
        <dbReference type="EMBL" id="RIY34781.1"/>
    </source>
</evidence>
<evidence type="ECO:0000313" key="3">
    <source>
        <dbReference type="Proteomes" id="UP000265916"/>
    </source>
</evidence>
<dbReference type="Gene3D" id="3.30.70.970">
    <property type="entry name" value="RraB-like"/>
    <property type="match status" value="1"/>
</dbReference>
<dbReference type="Proteomes" id="UP000265916">
    <property type="component" value="Unassembled WGS sequence"/>
</dbReference>
<gene>
    <name evidence="2" type="ORF">CKF58_07665</name>
</gene>
<dbReference type="Pfam" id="PF06877">
    <property type="entry name" value="RraB"/>
    <property type="match status" value="1"/>
</dbReference>
<dbReference type="AlphaFoldDB" id="A0A3A1YB66"/>
<reference evidence="2 3" key="1">
    <citation type="submission" date="2017-08" db="EMBL/GenBank/DDBJ databases">
        <title>Reclassification of Bisgaard taxon 37 and 44.</title>
        <authorList>
            <person name="Christensen H."/>
        </authorList>
    </citation>
    <scope>NUCLEOTIDE SEQUENCE [LARGE SCALE GENOMIC DNA]</scope>
    <source>
        <strain evidence="2 3">111</strain>
    </source>
</reference>
<organism evidence="2 3">
    <name type="scientific">Psittacicella hinzii</name>
    <dbReference type="NCBI Taxonomy" id="2028575"/>
    <lineage>
        <taxon>Bacteria</taxon>
        <taxon>Pseudomonadati</taxon>
        <taxon>Pseudomonadota</taxon>
        <taxon>Gammaproteobacteria</taxon>
        <taxon>Pasteurellales</taxon>
        <taxon>Psittacicellaceae</taxon>
        <taxon>Psittacicella</taxon>
    </lineage>
</organism>
<protein>
    <recommendedName>
        <fullName evidence="1">Regulator of ribonuclease activity B domain-containing protein</fullName>
    </recommendedName>
</protein>
<name>A0A3A1YB66_9GAMM</name>
<accession>A0A3A1YB66</accession>
<evidence type="ECO:0000259" key="1">
    <source>
        <dbReference type="Pfam" id="PF06877"/>
    </source>
</evidence>
<feature type="domain" description="Regulator of ribonuclease activity B" evidence="1">
    <location>
        <begin position="14"/>
        <end position="112"/>
    </location>
</feature>
<dbReference type="InterPro" id="IPR036701">
    <property type="entry name" value="RraB-like_sf"/>
</dbReference>
<dbReference type="EMBL" id="NRJG01000172">
    <property type="protein sequence ID" value="RIY34781.1"/>
    <property type="molecule type" value="Genomic_DNA"/>
</dbReference>